<evidence type="ECO:0000256" key="1">
    <source>
        <dbReference type="SAM" id="SignalP"/>
    </source>
</evidence>
<dbReference type="Pfam" id="PF00188">
    <property type="entry name" value="CAP"/>
    <property type="match status" value="1"/>
</dbReference>
<reference evidence="4" key="1">
    <citation type="submission" date="2018-12" db="EMBL/GenBank/DDBJ databases">
        <title>Tengunoibacter tsumagoiensis gen. nov., sp. nov., Dictyobacter kobayashii sp. nov., D. alpinus sp. nov., and D. joshuensis sp. nov. and description of Dictyobacteraceae fam. nov. within the order Ktedonobacterales isolated from Tengu-no-mugimeshi.</title>
        <authorList>
            <person name="Wang C.M."/>
            <person name="Zheng Y."/>
            <person name="Sakai Y."/>
            <person name="Toyoda A."/>
            <person name="Minakuchi Y."/>
            <person name="Abe K."/>
            <person name="Yokota A."/>
            <person name="Yabe S."/>
        </authorList>
    </citation>
    <scope>NUCLEOTIDE SEQUENCE [LARGE SCALE GENOMIC DNA]</scope>
    <source>
        <strain evidence="4">Uno3</strain>
    </source>
</reference>
<dbReference type="PANTHER" id="PTHR31157">
    <property type="entry name" value="SCP DOMAIN-CONTAINING PROTEIN"/>
    <property type="match status" value="1"/>
</dbReference>
<name>A0A401ZZ58_9CHLR</name>
<protein>
    <recommendedName>
        <fullName evidence="2">SCP domain-containing protein</fullName>
    </recommendedName>
</protein>
<gene>
    <name evidence="3" type="ORF">KTT_19980</name>
</gene>
<dbReference type="AlphaFoldDB" id="A0A401ZZ58"/>
<dbReference type="Gene3D" id="3.40.33.10">
    <property type="entry name" value="CAP"/>
    <property type="match status" value="1"/>
</dbReference>
<feature type="chain" id="PRO_5019311928" description="SCP domain-containing protein" evidence="1">
    <location>
        <begin position="21"/>
        <end position="241"/>
    </location>
</feature>
<feature type="domain" description="SCP" evidence="2">
    <location>
        <begin position="114"/>
        <end position="236"/>
    </location>
</feature>
<feature type="signal peptide" evidence="1">
    <location>
        <begin position="1"/>
        <end position="20"/>
    </location>
</feature>
<keyword evidence="1" id="KW-0732">Signal</keyword>
<dbReference type="InterPro" id="IPR035940">
    <property type="entry name" value="CAP_sf"/>
</dbReference>
<dbReference type="InterPro" id="IPR014044">
    <property type="entry name" value="CAP_dom"/>
</dbReference>
<dbReference type="OrthoDB" id="9783944at2"/>
<comment type="caution">
    <text evidence="3">The sequence shown here is derived from an EMBL/GenBank/DDBJ whole genome shotgun (WGS) entry which is preliminary data.</text>
</comment>
<proteinExistence type="predicted"/>
<keyword evidence="4" id="KW-1185">Reference proteome</keyword>
<sequence length="241" mass="25857">MTLKKTWMLICLLALLLLSACGTQPQTTISPTPTPSRGYSLALKQRPPQPQAILLPTPVTPQPTAIPPTPPPPAPPIVVGNLTIPSTATGPAPYGQPPALTDEEIQLTQKLFAQINADRALRGLYAYTWNETLSGGARLHSWNMTHCGFSHTCPDGLPQCQRIANEDFPGVTDATCGENIAMAGPYPTAWAGALSIQEGMVNEPPSGFHRMHLLGTTLHKVGVGVYVDANKNIWFTEDFVS</sequence>
<dbReference type="PROSITE" id="PS51257">
    <property type="entry name" value="PROKAR_LIPOPROTEIN"/>
    <property type="match status" value="1"/>
</dbReference>
<dbReference type="CDD" id="cd05379">
    <property type="entry name" value="CAP_bacterial"/>
    <property type="match status" value="1"/>
</dbReference>
<evidence type="ECO:0000313" key="4">
    <source>
        <dbReference type="Proteomes" id="UP000287352"/>
    </source>
</evidence>
<organism evidence="3 4">
    <name type="scientific">Tengunoibacter tsumagoiensis</name>
    <dbReference type="NCBI Taxonomy" id="2014871"/>
    <lineage>
        <taxon>Bacteria</taxon>
        <taxon>Bacillati</taxon>
        <taxon>Chloroflexota</taxon>
        <taxon>Ktedonobacteria</taxon>
        <taxon>Ktedonobacterales</taxon>
        <taxon>Dictyobacteraceae</taxon>
        <taxon>Tengunoibacter</taxon>
    </lineage>
</organism>
<dbReference type="RefSeq" id="WP_126579791.1">
    <property type="nucleotide sequence ID" value="NZ_BIFR01000001.1"/>
</dbReference>
<dbReference type="EMBL" id="BIFR01000001">
    <property type="protein sequence ID" value="GCE12139.1"/>
    <property type="molecule type" value="Genomic_DNA"/>
</dbReference>
<evidence type="ECO:0000259" key="2">
    <source>
        <dbReference type="Pfam" id="PF00188"/>
    </source>
</evidence>
<dbReference type="PANTHER" id="PTHR31157:SF1">
    <property type="entry name" value="SCP DOMAIN-CONTAINING PROTEIN"/>
    <property type="match status" value="1"/>
</dbReference>
<dbReference type="Proteomes" id="UP000287352">
    <property type="component" value="Unassembled WGS sequence"/>
</dbReference>
<accession>A0A401ZZ58</accession>
<evidence type="ECO:0000313" key="3">
    <source>
        <dbReference type="EMBL" id="GCE12139.1"/>
    </source>
</evidence>
<dbReference type="SUPFAM" id="SSF55797">
    <property type="entry name" value="PR-1-like"/>
    <property type="match status" value="1"/>
</dbReference>